<dbReference type="InterPro" id="IPR001078">
    <property type="entry name" value="2-oxoacid_DH_actylTfrase"/>
</dbReference>
<sequence>MGTFHMPSLGADMEAGTLVEWLVTPGAAVRHGDVIAVVETQKGAIEIEVFEDGVFEKSLAAIGDRLPVGAPMAVIARPGEVVVEAPVPPVSVTAVETIATAVPPPPIPQAAPVVPVGPGVAARILVTPAARRFAEQSGIALAELHGSGPRGEIVLADVEVRKGREDTLRQAEAVSTAQVMTGMRAAIAAAMARSKREIPHYYLSHTAELAKAETWLAAYNAGRDPASRLLLGALFVKAVAIAAKSYPEFNGHHLNGAFVAASAVHAGVAINIRGGGLVAPAIHDVNRMPLPELMEKLKDLVARVRAGRFRGSELADPTITISSLGDRGVETLYGVIYPPQVAIVGFGTPATKAVVEGDHIVPRRVVSLSLAGDHRVSDGHRGALFLGTIADLLQRPEAL</sequence>
<dbReference type="InterPro" id="IPR023213">
    <property type="entry name" value="CAT-like_dom_sf"/>
</dbReference>
<dbReference type="InterPro" id="IPR004167">
    <property type="entry name" value="PSBD"/>
</dbReference>
<keyword evidence="11" id="KW-1185">Reference proteome</keyword>
<evidence type="ECO:0000259" key="8">
    <source>
        <dbReference type="PROSITE" id="PS50968"/>
    </source>
</evidence>
<dbReference type="PANTHER" id="PTHR43178:SF5">
    <property type="entry name" value="LIPOAMIDE ACYLTRANSFERASE COMPONENT OF BRANCHED-CHAIN ALPHA-KETO ACID DEHYDROGENASE COMPLEX, MITOCHONDRIAL"/>
    <property type="match status" value="1"/>
</dbReference>
<protein>
    <recommendedName>
        <fullName evidence="7">Dihydrolipoamide acetyltransferase component of pyruvate dehydrogenase complex</fullName>
        <ecNumber evidence="7">2.3.1.-</ecNumber>
    </recommendedName>
</protein>
<dbReference type="InterPro" id="IPR050743">
    <property type="entry name" value="2-oxoacid_DH_E2_comp"/>
</dbReference>
<dbReference type="AlphaFoldDB" id="A0A4Q2T960"/>
<dbReference type="Pfam" id="PF00198">
    <property type="entry name" value="2-oxoacid_dh"/>
    <property type="match status" value="1"/>
</dbReference>
<dbReference type="PANTHER" id="PTHR43178">
    <property type="entry name" value="DIHYDROLIPOAMIDE ACETYLTRANSFERASE COMPONENT OF PYRUVATE DEHYDROGENASE COMPLEX"/>
    <property type="match status" value="1"/>
</dbReference>
<evidence type="ECO:0000313" key="11">
    <source>
        <dbReference type="Proteomes" id="UP000291088"/>
    </source>
</evidence>
<dbReference type="PROSITE" id="PS50968">
    <property type="entry name" value="BIOTINYL_LIPOYL"/>
    <property type="match status" value="1"/>
</dbReference>
<comment type="cofactor">
    <cofactor evidence="1 7">
        <name>(R)-lipoate</name>
        <dbReference type="ChEBI" id="CHEBI:83088"/>
    </cofactor>
</comment>
<dbReference type="Gene3D" id="4.10.320.10">
    <property type="entry name" value="E3-binding domain"/>
    <property type="match status" value="1"/>
</dbReference>
<keyword evidence="5 7" id="KW-0450">Lipoyl</keyword>
<dbReference type="GO" id="GO:0016407">
    <property type="term" value="F:acetyltransferase activity"/>
    <property type="evidence" value="ECO:0007669"/>
    <property type="project" value="TreeGrafter"/>
</dbReference>
<organism evidence="10 11">
    <name type="scientific">Ciceribacter ferrooxidans</name>
    <dbReference type="NCBI Taxonomy" id="2509717"/>
    <lineage>
        <taxon>Bacteria</taxon>
        <taxon>Pseudomonadati</taxon>
        <taxon>Pseudomonadota</taxon>
        <taxon>Alphaproteobacteria</taxon>
        <taxon>Hyphomicrobiales</taxon>
        <taxon>Rhizobiaceae</taxon>
        <taxon>Ciceribacter</taxon>
    </lineage>
</organism>
<evidence type="ECO:0000256" key="4">
    <source>
        <dbReference type="ARBA" id="ARBA00022679"/>
    </source>
</evidence>
<dbReference type="GO" id="GO:0005737">
    <property type="term" value="C:cytoplasm"/>
    <property type="evidence" value="ECO:0007669"/>
    <property type="project" value="TreeGrafter"/>
</dbReference>
<dbReference type="Proteomes" id="UP000291088">
    <property type="component" value="Unassembled WGS sequence"/>
</dbReference>
<dbReference type="PROSITE" id="PS51826">
    <property type="entry name" value="PSBD"/>
    <property type="match status" value="1"/>
</dbReference>
<comment type="caution">
    <text evidence="10">The sequence shown here is derived from an EMBL/GenBank/DDBJ whole genome shotgun (WGS) entry which is preliminary data.</text>
</comment>
<feature type="domain" description="Peripheral subunit-binding (PSBD)" evidence="9">
    <location>
        <begin position="125"/>
        <end position="162"/>
    </location>
</feature>
<dbReference type="InterPro" id="IPR011053">
    <property type="entry name" value="Single_hybrid_motif"/>
</dbReference>
<dbReference type="Pfam" id="PF02817">
    <property type="entry name" value="E3_binding"/>
    <property type="match status" value="1"/>
</dbReference>
<gene>
    <name evidence="10" type="ORF">EUU22_08120</name>
</gene>
<accession>A0A4Q2T960</accession>
<evidence type="ECO:0000256" key="6">
    <source>
        <dbReference type="ARBA" id="ARBA00023315"/>
    </source>
</evidence>
<dbReference type="Gene3D" id="2.40.50.100">
    <property type="match status" value="1"/>
</dbReference>
<evidence type="ECO:0000256" key="3">
    <source>
        <dbReference type="ARBA" id="ARBA00011484"/>
    </source>
</evidence>
<dbReference type="Gene3D" id="3.30.559.10">
    <property type="entry name" value="Chloramphenicol acetyltransferase-like domain"/>
    <property type="match status" value="1"/>
</dbReference>
<dbReference type="OrthoDB" id="9805770at2"/>
<dbReference type="InterPro" id="IPR000089">
    <property type="entry name" value="Biotin_lipoyl"/>
</dbReference>
<dbReference type="EC" id="2.3.1.-" evidence="7"/>
<proteinExistence type="inferred from homology"/>
<evidence type="ECO:0000256" key="1">
    <source>
        <dbReference type="ARBA" id="ARBA00001938"/>
    </source>
</evidence>
<dbReference type="SUPFAM" id="SSF51230">
    <property type="entry name" value="Single hybrid motif"/>
    <property type="match status" value="1"/>
</dbReference>
<feature type="domain" description="Lipoyl-binding" evidence="8">
    <location>
        <begin position="1"/>
        <end position="76"/>
    </location>
</feature>
<keyword evidence="6 7" id="KW-0012">Acyltransferase</keyword>
<comment type="subunit">
    <text evidence="3">Forms a 24-polypeptide structural core with octahedral symmetry.</text>
</comment>
<dbReference type="GO" id="GO:0031405">
    <property type="term" value="F:lipoic acid binding"/>
    <property type="evidence" value="ECO:0007669"/>
    <property type="project" value="TreeGrafter"/>
</dbReference>
<dbReference type="RefSeq" id="WP_129331521.1">
    <property type="nucleotide sequence ID" value="NZ_SDVB01000191.1"/>
</dbReference>
<dbReference type="EMBL" id="SDVB01000191">
    <property type="protein sequence ID" value="RYC15580.1"/>
    <property type="molecule type" value="Genomic_DNA"/>
</dbReference>
<dbReference type="PROSITE" id="PS00189">
    <property type="entry name" value="LIPOYL"/>
    <property type="match status" value="1"/>
</dbReference>
<dbReference type="InterPro" id="IPR036625">
    <property type="entry name" value="E3-bd_dom_sf"/>
</dbReference>
<comment type="similarity">
    <text evidence="2 7">Belongs to the 2-oxoacid dehydrogenase family.</text>
</comment>
<dbReference type="InterPro" id="IPR003016">
    <property type="entry name" value="2-oxoA_DH_lipoyl-BS"/>
</dbReference>
<name>A0A4Q2T960_9HYPH</name>
<dbReference type="SUPFAM" id="SSF47005">
    <property type="entry name" value="Peripheral subunit-binding domain of 2-oxo acid dehydrogenase complex"/>
    <property type="match status" value="1"/>
</dbReference>
<evidence type="ECO:0000256" key="2">
    <source>
        <dbReference type="ARBA" id="ARBA00007317"/>
    </source>
</evidence>
<dbReference type="Pfam" id="PF00364">
    <property type="entry name" value="Biotin_lipoyl"/>
    <property type="match status" value="1"/>
</dbReference>
<evidence type="ECO:0000256" key="5">
    <source>
        <dbReference type="ARBA" id="ARBA00022823"/>
    </source>
</evidence>
<reference evidence="10 11" key="1">
    <citation type="submission" date="2019-01" db="EMBL/GenBank/DDBJ databases">
        <authorList>
            <person name="Deng T."/>
        </authorList>
    </citation>
    <scope>NUCLEOTIDE SEQUENCE [LARGE SCALE GENOMIC DNA]</scope>
    <source>
        <strain evidence="10 11">F8825</strain>
    </source>
</reference>
<evidence type="ECO:0000256" key="7">
    <source>
        <dbReference type="RuleBase" id="RU003423"/>
    </source>
</evidence>
<keyword evidence="4 7" id="KW-0808">Transferase</keyword>
<dbReference type="CDD" id="cd06849">
    <property type="entry name" value="lipoyl_domain"/>
    <property type="match status" value="1"/>
</dbReference>
<evidence type="ECO:0000313" key="10">
    <source>
        <dbReference type="EMBL" id="RYC15580.1"/>
    </source>
</evidence>
<dbReference type="SUPFAM" id="SSF52777">
    <property type="entry name" value="CoA-dependent acyltransferases"/>
    <property type="match status" value="1"/>
</dbReference>
<evidence type="ECO:0000259" key="9">
    <source>
        <dbReference type="PROSITE" id="PS51826"/>
    </source>
</evidence>